<dbReference type="InterPro" id="IPR040783">
    <property type="entry name" value="VLRF1"/>
</dbReference>
<protein>
    <recommendedName>
        <fullName evidence="1">Actinobacteria/chloroflexi VLRF1 release factor domain-containing protein</fullName>
    </recommendedName>
</protein>
<reference evidence="2 3" key="1">
    <citation type="submission" date="2018-10" db="EMBL/GenBank/DDBJ databases">
        <title>Genome-guide identification and characterization of bacteria that degrade polycyclic aromatic hydrocarbons and resist hexavalent chromium simultaneously.</title>
        <authorList>
            <person name="Feng H."/>
        </authorList>
    </citation>
    <scope>NUCLEOTIDE SEQUENCE [LARGE SCALE GENOMIC DNA]</scope>
    <source>
        <strain evidence="2 3">J015</strain>
    </source>
</reference>
<dbReference type="Proteomes" id="UP000273159">
    <property type="component" value="Unassembled WGS sequence"/>
</dbReference>
<gene>
    <name evidence="2" type="ORF">D7Z96_19360</name>
</gene>
<dbReference type="NCBIfam" id="NF041024">
    <property type="entry name" value="acVLRF1_NCBI"/>
    <property type="match status" value="1"/>
</dbReference>
<dbReference type="InterPro" id="IPR042226">
    <property type="entry name" value="eFR1_2_sf"/>
</dbReference>
<dbReference type="Gene3D" id="3.30.420.60">
    <property type="entry name" value="eRF1 domain 2"/>
    <property type="match status" value="1"/>
</dbReference>
<dbReference type="RefSeq" id="WP_120693610.1">
    <property type="nucleotide sequence ID" value="NZ_RBNH01000027.1"/>
</dbReference>
<name>A0A3B0FF22_PSEPS</name>
<dbReference type="AlphaFoldDB" id="A0A3B0FF22"/>
<reference evidence="3" key="2">
    <citation type="submission" date="2018-10" db="EMBL/GenBank/DDBJ databases">
        <authorList>
            <person name="Wang Y."/>
            <person name="Wang J."/>
            <person name="Yang X."/>
            <person name="Wang Z."/>
            <person name="Huang Y."/>
        </authorList>
    </citation>
    <scope>NUCLEOTIDE SEQUENCE [LARGE SCALE GENOMIC DNA]</scope>
    <source>
        <strain evidence="3">J015</strain>
    </source>
</reference>
<feature type="domain" description="Actinobacteria/chloroflexi VLRF1 release factor" evidence="1">
    <location>
        <begin position="85"/>
        <end position="215"/>
    </location>
</feature>
<comment type="caution">
    <text evidence="2">The sequence shown here is derived from an EMBL/GenBank/DDBJ whole genome shotgun (WGS) entry which is preliminary data.</text>
</comment>
<evidence type="ECO:0000313" key="3">
    <source>
        <dbReference type="Proteomes" id="UP000273159"/>
    </source>
</evidence>
<dbReference type="Pfam" id="PF18859">
    <property type="entry name" value="acVLRF1"/>
    <property type="match status" value="1"/>
</dbReference>
<sequence>MTPHGTGRPISTRTAFVPGERLDGWAERFGSGHGGFRLQDDDEGLRLLANDGTVALLQAPWPVDGRPGRGADALERLASLASQPRRLGLLLVRRGGYGVAVVSEGLVLASKVGSTYVQSRTAAGGQSQQRFARRRSNQAEALVEAVAEQAARVFGSESFEYVVPGGDRTLAALALQHPSLTRFAGLPRLTPLDVPDPKAAVLKKAAADACSIRIQVTDAGAGLSTTAHQ</sequence>
<organism evidence="2 3">
    <name type="scientific">Pseudarthrobacter phenanthrenivorans</name>
    <name type="common">Arthrobacter phenanthrenivorans</name>
    <dbReference type="NCBI Taxonomy" id="361575"/>
    <lineage>
        <taxon>Bacteria</taxon>
        <taxon>Bacillati</taxon>
        <taxon>Actinomycetota</taxon>
        <taxon>Actinomycetes</taxon>
        <taxon>Micrococcales</taxon>
        <taxon>Micrococcaceae</taxon>
        <taxon>Pseudarthrobacter</taxon>
    </lineage>
</organism>
<evidence type="ECO:0000313" key="2">
    <source>
        <dbReference type="EMBL" id="RKO20111.1"/>
    </source>
</evidence>
<proteinExistence type="predicted"/>
<evidence type="ECO:0000259" key="1">
    <source>
        <dbReference type="Pfam" id="PF18859"/>
    </source>
</evidence>
<dbReference type="SUPFAM" id="SSF53137">
    <property type="entry name" value="Translational machinery components"/>
    <property type="match status" value="1"/>
</dbReference>
<dbReference type="EMBL" id="RBNH01000027">
    <property type="protein sequence ID" value="RKO20111.1"/>
    <property type="molecule type" value="Genomic_DNA"/>
</dbReference>
<accession>A0A3B0FF22</accession>